<evidence type="ECO:0000313" key="1">
    <source>
        <dbReference type="EMBL" id="MBE1558754.1"/>
    </source>
</evidence>
<reference evidence="1 2" key="1">
    <citation type="submission" date="2020-10" db="EMBL/GenBank/DDBJ databases">
        <title>Sequencing the genomes of 1000 actinobacteria strains.</title>
        <authorList>
            <person name="Klenk H.-P."/>
        </authorList>
    </citation>
    <scope>NUCLEOTIDE SEQUENCE [LARGE SCALE GENOMIC DNA]</scope>
    <source>
        <strain evidence="1 2">DSM 43748</strain>
    </source>
</reference>
<proteinExistence type="predicted"/>
<dbReference type="Proteomes" id="UP000661607">
    <property type="component" value="Unassembled WGS sequence"/>
</dbReference>
<comment type="caution">
    <text evidence="1">The sequence shown here is derived from an EMBL/GenBank/DDBJ whole genome shotgun (WGS) entry which is preliminary data.</text>
</comment>
<keyword evidence="2" id="KW-1185">Reference proteome</keyword>
<accession>A0ABR9K9R8</accession>
<dbReference type="EMBL" id="JADBEF010000001">
    <property type="protein sequence ID" value="MBE1558754.1"/>
    <property type="molecule type" value="Genomic_DNA"/>
</dbReference>
<dbReference type="RefSeq" id="WP_225960918.1">
    <property type="nucleotide sequence ID" value="NZ_BAAASY010000037.1"/>
</dbReference>
<sequence length="84" mass="8826">MLGRDANPCAGDPASQRQPTCPEEFAALGLVPDGLAPAPVLLEQSPDNPLGWPYMVTGHVPGRERGTASIRPLSGWRGCCTSRA</sequence>
<evidence type="ECO:0000313" key="2">
    <source>
        <dbReference type="Proteomes" id="UP000661607"/>
    </source>
</evidence>
<organism evidence="1 2">
    <name type="scientific">Nonomuraea africana</name>
    <dbReference type="NCBI Taxonomy" id="46171"/>
    <lineage>
        <taxon>Bacteria</taxon>
        <taxon>Bacillati</taxon>
        <taxon>Actinomycetota</taxon>
        <taxon>Actinomycetes</taxon>
        <taxon>Streptosporangiales</taxon>
        <taxon>Streptosporangiaceae</taxon>
        <taxon>Nonomuraea</taxon>
    </lineage>
</organism>
<gene>
    <name evidence="1" type="ORF">H4W81_001533</name>
</gene>
<name>A0ABR9K9R8_9ACTN</name>
<protein>
    <submittedName>
        <fullName evidence="1">Uncharacterized protein</fullName>
    </submittedName>
</protein>